<evidence type="ECO:0000313" key="1">
    <source>
        <dbReference type="EMBL" id="SJM73044.1"/>
    </source>
</evidence>
<dbReference type="AlphaFoldDB" id="A0A1R4GY31"/>
<proteinExistence type="predicted"/>
<keyword evidence="2" id="KW-1185">Reference proteome</keyword>
<dbReference type="EMBL" id="FUGE01000244">
    <property type="protein sequence ID" value="SJM73044.1"/>
    <property type="molecule type" value="Genomic_DNA"/>
</dbReference>
<dbReference type="OrthoDB" id="6658823at2"/>
<name>A0A1R4GY31_9GAMM</name>
<protein>
    <submittedName>
        <fullName evidence="1">Uncharacterized protein</fullName>
    </submittedName>
</protein>
<accession>A0A1R4GY31</accession>
<gene>
    <name evidence="1" type="ORF">A1232T_02245</name>
</gene>
<reference evidence="1 2" key="1">
    <citation type="submission" date="2017-02" db="EMBL/GenBank/DDBJ databases">
        <authorList>
            <person name="Peterson S.W."/>
        </authorList>
    </citation>
    <scope>NUCLEOTIDE SEQUENCE [LARGE SCALE GENOMIC DNA]</scope>
    <source>
        <strain evidence="1">Psychrobacter_piechaudii</strain>
    </source>
</reference>
<dbReference type="Proteomes" id="UP000188357">
    <property type="component" value="Unassembled WGS sequence"/>
</dbReference>
<evidence type="ECO:0000313" key="2">
    <source>
        <dbReference type="Proteomes" id="UP000188357"/>
    </source>
</evidence>
<dbReference type="RefSeq" id="WP_077451987.1">
    <property type="nucleotide sequence ID" value="NZ_FUGE01000244.1"/>
</dbReference>
<dbReference type="STRING" id="1945521.A1232T_02245"/>
<organism evidence="1 2">
    <name type="scientific">Psychrobacter piechaudii</name>
    <dbReference type="NCBI Taxonomy" id="1945521"/>
    <lineage>
        <taxon>Bacteria</taxon>
        <taxon>Pseudomonadati</taxon>
        <taxon>Pseudomonadota</taxon>
        <taxon>Gammaproteobacteria</taxon>
        <taxon>Moraxellales</taxon>
        <taxon>Moraxellaceae</taxon>
        <taxon>Psychrobacter</taxon>
    </lineage>
</organism>
<sequence length="169" mass="19576">MDITTIAKLQKKGILISPVIADLFKIYAEDIRPFLDQDKNLKLEQRRALFKLTILVKSDKKQLLANNFELYYLIKSHNLDQDTLKQNVLVSSLTEEESNLGIAFFELIEIISRYKAILDLRVIYTKINNILTKDMTQKLFKKNDFSIITFCTLIGITDRAYHSRNTGSV</sequence>